<feature type="non-terminal residue" evidence="2">
    <location>
        <position position="1"/>
    </location>
</feature>
<feature type="compositionally biased region" description="Basic residues" evidence="1">
    <location>
        <begin position="91"/>
        <end position="105"/>
    </location>
</feature>
<evidence type="ECO:0000256" key="1">
    <source>
        <dbReference type="SAM" id="MobiDB-lite"/>
    </source>
</evidence>
<proteinExistence type="predicted"/>
<reference evidence="2" key="1">
    <citation type="submission" date="2020-02" db="EMBL/GenBank/DDBJ databases">
        <authorList>
            <person name="Meier V. D."/>
        </authorList>
    </citation>
    <scope>NUCLEOTIDE SEQUENCE</scope>
    <source>
        <strain evidence="2">AVDCRST_MAG48</strain>
    </source>
</reference>
<organism evidence="2">
    <name type="scientific">uncultured Friedmanniella sp</name>
    <dbReference type="NCBI Taxonomy" id="335381"/>
    <lineage>
        <taxon>Bacteria</taxon>
        <taxon>Bacillati</taxon>
        <taxon>Actinomycetota</taxon>
        <taxon>Actinomycetes</taxon>
        <taxon>Propionibacteriales</taxon>
        <taxon>Nocardioidaceae</taxon>
        <taxon>Friedmanniella</taxon>
        <taxon>environmental samples</taxon>
    </lineage>
</organism>
<name>A0A6J4KWK6_9ACTN</name>
<sequence>RRGQPRARRRAGPGPPRRLAALQDRLGRRLHAFPPGGPGGVGRLRLLAAAAPGPRGRGRRRPVAGDGAVRRRRPAAERCRPPGGPDDGARPHRRGPRRGLRRRPL</sequence>
<feature type="region of interest" description="Disordered" evidence="1">
    <location>
        <begin position="50"/>
        <end position="105"/>
    </location>
</feature>
<evidence type="ECO:0000313" key="2">
    <source>
        <dbReference type="EMBL" id="CAA9313241.1"/>
    </source>
</evidence>
<gene>
    <name evidence="2" type="ORF">AVDCRST_MAG48-2208</name>
</gene>
<dbReference type="AlphaFoldDB" id="A0A6J4KWK6"/>
<feature type="non-terminal residue" evidence="2">
    <location>
        <position position="105"/>
    </location>
</feature>
<accession>A0A6J4KWK6</accession>
<protein>
    <submittedName>
        <fullName evidence="2">Uncharacterized protein</fullName>
    </submittedName>
</protein>
<dbReference type="EMBL" id="CADCTS010000313">
    <property type="protein sequence ID" value="CAA9313241.1"/>
    <property type="molecule type" value="Genomic_DNA"/>
</dbReference>